<dbReference type="SUPFAM" id="SSF51735">
    <property type="entry name" value="NAD(P)-binding Rossmann-fold domains"/>
    <property type="match status" value="1"/>
</dbReference>
<keyword evidence="5" id="KW-0808">Transferase</keyword>
<dbReference type="InterPro" id="IPR004821">
    <property type="entry name" value="Cyt_trans-like"/>
</dbReference>
<dbReference type="NCBIfam" id="TIGR00125">
    <property type="entry name" value="cyt_tran_rel"/>
    <property type="match status" value="1"/>
</dbReference>
<evidence type="ECO:0000259" key="3">
    <source>
        <dbReference type="Pfam" id="PF01408"/>
    </source>
</evidence>
<dbReference type="InterPro" id="IPR050984">
    <property type="entry name" value="Gfo/Idh/MocA_domain"/>
</dbReference>
<gene>
    <name evidence="5" type="ORF">IO48_02915</name>
</gene>
<dbReference type="AlphaFoldDB" id="A0A0A3A087"/>
<reference evidence="5 6" key="1">
    <citation type="submission" date="2014-07" db="EMBL/GenBank/DDBJ databases">
        <title>Chaperone-usher fimbriae in a diverse selection of Gallibacterium genomes.</title>
        <authorList>
            <person name="Kudirkiene E."/>
            <person name="Bager R.J."/>
            <person name="Johnson T.J."/>
            <person name="Bojesen A.M."/>
        </authorList>
    </citation>
    <scope>NUCLEOTIDE SEQUENCE [LARGE SCALE GENOMIC DNA]</scope>
    <source>
        <strain evidence="5 6">4895</strain>
    </source>
</reference>
<dbReference type="RefSeq" id="WP_039138846.1">
    <property type="nucleotide sequence ID" value="NZ_JPJQ01000016.1"/>
</dbReference>
<sequence length="443" mass="51012">MKKVITYGTFDLFHEGHLNLLKQAKNLGDYLIVGVTSEYFDKSRGKFNIHDTLMTRINNVLRTGLVDEVIIEEYFGQKIDDIKRYNIDIFTVGSDWTGYFDYLNDYCEVIYSKRTEGISSTKIRNKNNLKLGILGTERIVDRFISESKFVSGVELNGIFNPILNRERKCKNLLLNSYNTIDDLIENNDCIYINSPLDSRDQYIEIALKKGKHVLTEFPFCKDYHIAQKLVKLANKNNVLLMEAIKTAYCPAFIKLISIAKSGIIGKILNVEARFTQILDIDLFNEQLEIAGGSIESLSSYPLLVIFKLLGTEFIDIKFSTHKEQNTDIFTKIELTYKEAIASATVAIKAKAEGNLVITGTKGYIYVPAPWWKTEYFEVCYEDINKNNKYFYKFEGEGLRYEIVEFIKSINNNSTQNHYFTHNEMLTEANVINLFLSKKNITSF</sequence>
<organism evidence="5 6">
    <name type="scientific">Gallibacterium anatis 4895</name>
    <dbReference type="NCBI Taxonomy" id="1396510"/>
    <lineage>
        <taxon>Bacteria</taxon>
        <taxon>Pseudomonadati</taxon>
        <taxon>Pseudomonadota</taxon>
        <taxon>Gammaproteobacteria</taxon>
        <taxon>Pasteurellales</taxon>
        <taxon>Pasteurellaceae</taxon>
        <taxon>Gallibacterium</taxon>
    </lineage>
</organism>
<dbReference type="PANTHER" id="PTHR22604:SF105">
    <property type="entry name" value="TRANS-1,2-DIHYDROBENZENE-1,2-DIOL DEHYDROGENASE"/>
    <property type="match status" value="1"/>
</dbReference>
<dbReference type="InterPro" id="IPR036291">
    <property type="entry name" value="NAD(P)-bd_dom_sf"/>
</dbReference>
<dbReference type="InterPro" id="IPR000683">
    <property type="entry name" value="Gfo/Idh/MocA-like_OxRdtase_N"/>
</dbReference>
<keyword evidence="5" id="KW-0548">Nucleotidyltransferase</keyword>
<feature type="domain" description="Gfo/Idh/MocA-like oxidoreductase N-terminal" evidence="3">
    <location>
        <begin position="130"/>
        <end position="242"/>
    </location>
</feature>
<comment type="similarity">
    <text evidence="1">Belongs to the Gfo/Idh/MocA family.</text>
</comment>
<dbReference type="GO" id="GO:0016779">
    <property type="term" value="F:nucleotidyltransferase activity"/>
    <property type="evidence" value="ECO:0007669"/>
    <property type="project" value="UniProtKB-KW"/>
</dbReference>
<name>A0A0A3A087_9PAST</name>
<dbReference type="Gene3D" id="3.30.360.10">
    <property type="entry name" value="Dihydrodipicolinate Reductase, domain 2"/>
    <property type="match status" value="1"/>
</dbReference>
<accession>A0A0A3A087</accession>
<keyword evidence="2" id="KW-0560">Oxidoreductase</keyword>
<evidence type="ECO:0000313" key="5">
    <source>
        <dbReference type="EMBL" id="KGQ62733.1"/>
    </source>
</evidence>
<dbReference type="InterPro" id="IPR014729">
    <property type="entry name" value="Rossmann-like_a/b/a_fold"/>
</dbReference>
<protein>
    <submittedName>
        <fullName evidence="5">Glycerol-3-phosphate cytidylyltransferase</fullName>
    </submittedName>
</protein>
<dbReference type="GO" id="GO:0000166">
    <property type="term" value="F:nucleotide binding"/>
    <property type="evidence" value="ECO:0007669"/>
    <property type="project" value="InterPro"/>
</dbReference>
<dbReference type="Proteomes" id="UP000030554">
    <property type="component" value="Unassembled WGS sequence"/>
</dbReference>
<feature type="domain" description="Cytidyltransferase-like" evidence="4">
    <location>
        <begin position="5"/>
        <end position="125"/>
    </location>
</feature>
<dbReference type="Pfam" id="PF01467">
    <property type="entry name" value="CTP_transf_like"/>
    <property type="match status" value="1"/>
</dbReference>
<evidence type="ECO:0000256" key="2">
    <source>
        <dbReference type="ARBA" id="ARBA00023002"/>
    </source>
</evidence>
<dbReference type="SUPFAM" id="SSF52374">
    <property type="entry name" value="Nucleotidylyl transferase"/>
    <property type="match status" value="1"/>
</dbReference>
<dbReference type="GO" id="GO:0016491">
    <property type="term" value="F:oxidoreductase activity"/>
    <property type="evidence" value="ECO:0007669"/>
    <property type="project" value="UniProtKB-KW"/>
</dbReference>
<dbReference type="Gene3D" id="3.40.50.720">
    <property type="entry name" value="NAD(P)-binding Rossmann-like Domain"/>
    <property type="match status" value="1"/>
</dbReference>
<dbReference type="Gene3D" id="3.40.50.620">
    <property type="entry name" value="HUPs"/>
    <property type="match status" value="1"/>
</dbReference>
<dbReference type="EMBL" id="JPJQ01000016">
    <property type="protein sequence ID" value="KGQ62733.1"/>
    <property type="molecule type" value="Genomic_DNA"/>
</dbReference>
<evidence type="ECO:0000313" key="6">
    <source>
        <dbReference type="Proteomes" id="UP000030554"/>
    </source>
</evidence>
<evidence type="ECO:0000256" key="1">
    <source>
        <dbReference type="ARBA" id="ARBA00010928"/>
    </source>
</evidence>
<dbReference type="Pfam" id="PF01408">
    <property type="entry name" value="GFO_IDH_MocA"/>
    <property type="match status" value="1"/>
</dbReference>
<proteinExistence type="inferred from homology"/>
<dbReference type="PANTHER" id="PTHR22604">
    <property type="entry name" value="OXIDOREDUCTASES"/>
    <property type="match status" value="1"/>
</dbReference>
<evidence type="ECO:0000259" key="4">
    <source>
        <dbReference type="Pfam" id="PF01467"/>
    </source>
</evidence>
<dbReference type="SUPFAM" id="SSF55347">
    <property type="entry name" value="Glyceraldehyde-3-phosphate dehydrogenase-like, C-terminal domain"/>
    <property type="match status" value="1"/>
</dbReference>
<comment type="caution">
    <text evidence="5">The sequence shown here is derived from an EMBL/GenBank/DDBJ whole genome shotgun (WGS) entry which is preliminary data.</text>
</comment>